<proteinExistence type="predicted"/>
<name>A0ABN6M3C6_9BACT</name>
<reference evidence="1 2" key="1">
    <citation type="submission" date="2022-01" db="EMBL/GenBank/DDBJ databases">
        <title>Desulfofustis limnae sp. nov., a novel mesophilic sulfate-reducing bacterium isolated from marsh soil.</title>
        <authorList>
            <person name="Watanabe M."/>
            <person name="Takahashi A."/>
            <person name="Kojima H."/>
            <person name="Fukui M."/>
        </authorList>
    </citation>
    <scope>NUCLEOTIDE SEQUENCE [LARGE SCALE GENOMIC DNA]</scope>
    <source>
        <strain evidence="1 2">PPLL</strain>
    </source>
</reference>
<organism evidence="1 2">
    <name type="scientific">Desulfofustis limnaeus</name>
    <dbReference type="NCBI Taxonomy" id="2740163"/>
    <lineage>
        <taxon>Bacteria</taxon>
        <taxon>Pseudomonadati</taxon>
        <taxon>Thermodesulfobacteriota</taxon>
        <taxon>Desulfobulbia</taxon>
        <taxon>Desulfobulbales</taxon>
        <taxon>Desulfocapsaceae</taxon>
        <taxon>Desulfofustis</taxon>
    </lineage>
</organism>
<protein>
    <submittedName>
        <fullName evidence="1">Uncharacterized protein</fullName>
    </submittedName>
</protein>
<sequence length="111" mass="12414">MRRSHPFFIQYHVRQAASAVGPEPRREGFATVIVFAESAEQARARAGRAAADNRLEIVRLLRIHLVSPQALNGLGSVLRTLHEKAERLGFGLHFDPCPITGQCQDDQRSDR</sequence>
<gene>
    <name evidence="1" type="ORF">DPPLL_17660</name>
</gene>
<keyword evidence="2" id="KW-1185">Reference proteome</keyword>
<evidence type="ECO:0000313" key="2">
    <source>
        <dbReference type="Proteomes" id="UP000830055"/>
    </source>
</evidence>
<dbReference type="EMBL" id="AP025516">
    <property type="protein sequence ID" value="BDD87401.1"/>
    <property type="molecule type" value="Genomic_DNA"/>
</dbReference>
<dbReference type="RefSeq" id="WP_284154430.1">
    <property type="nucleotide sequence ID" value="NZ_AP025516.1"/>
</dbReference>
<evidence type="ECO:0000313" key="1">
    <source>
        <dbReference type="EMBL" id="BDD87401.1"/>
    </source>
</evidence>
<accession>A0ABN6M3C6</accession>
<dbReference type="Proteomes" id="UP000830055">
    <property type="component" value="Chromosome"/>
</dbReference>